<keyword evidence="2" id="KW-1185">Reference proteome</keyword>
<sequence>MRFRLAANSIGRRGRPVAGLGVAAWATIFLICHAQQTVALPLTPFRYEAQAQRHCPGDTVVWLDFRRGRYYRKGQSRYARGFDGSFVCRNEARESGYRRSLLGLR</sequence>
<gene>
    <name evidence="1" type="ORF">FNJ47_45430</name>
</gene>
<accession>A0A6P1BZA6</accession>
<name>A0A6P1BZA6_9BRAD</name>
<organism evidence="1 2">
    <name type="scientific">Bradyrhizobium uaiense</name>
    <dbReference type="NCBI Taxonomy" id="2594946"/>
    <lineage>
        <taxon>Bacteria</taxon>
        <taxon>Pseudomonadati</taxon>
        <taxon>Pseudomonadota</taxon>
        <taxon>Alphaproteobacteria</taxon>
        <taxon>Hyphomicrobiales</taxon>
        <taxon>Nitrobacteraceae</taxon>
        <taxon>Bradyrhizobium</taxon>
    </lineage>
</organism>
<dbReference type="Proteomes" id="UP000468531">
    <property type="component" value="Unassembled WGS sequence"/>
</dbReference>
<comment type="caution">
    <text evidence="1">The sequence shown here is derived from an EMBL/GenBank/DDBJ whole genome shotgun (WGS) entry which is preliminary data.</text>
</comment>
<dbReference type="EMBL" id="VKHP01000418">
    <property type="protein sequence ID" value="NEV02732.1"/>
    <property type="molecule type" value="Genomic_DNA"/>
</dbReference>
<proteinExistence type="predicted"/>
<protein>
    <submittedName>
        <fullName evidence="1">Uncharacterized protein</fullName>
    </submittedName>
</protein>
<evidence type="ECO:0000313" key="2">
    <source>
        <dbReference type="Proteomes" id="UP000468531"/>
    </source>
</evidence>
<evidence type="ECO:0000313" key="1">
    <source>
        <dbReference type="EMBL" id="NEV02732.1"/>
    </source>
</evidence>
<dbReference type="AlphaFoldDB" id="A0A6P1BZA6"/>
<reference evidence="1 2" key="1">
    <citation type="journal article" date="2020" name="Arch. Microbiol.">
        <title>Bradyrhizobium uaiense sp. nov., a new highly efficient cowpea symbiont.</title>
        <authorList>
            <person name="Cabral Michel D."/>
            <person name="Azarias Guimaraes A."/>
            <person name="Martins da Costa E."/>
            <person name="Soares de Carvalho T."/>
            <person name="Balsanelli E."/>
            <person name="Willems A."/>
            <person name="Maltempi de Souza E."/>
            <person name="de Souza Moreira F.M."/>
        </authorList>
    </citation>
    <scope>NUCLEOTIDE SEQUENCE [LARGE SCALE GENOMIC DNA]</scope>
    <source>
        <strain evidence="1 2">UFLA 03-164</strain>
    </source>
</reference>